<dbReference type="Gene3D" id="2.60.40.10">
    <property type="entry name" value="Immunoglobulins"/>
    <property type="match status" value="3"/>
</dbReference>
<dbReference type="SUPFAM" id="SSF56988">
    <property type="entry name" value="Anthrax protective antigen"/>
    <property type="match status" value="1"/>
</dbReference>
<dbReference type="Pfam" id="PF07790">
    <property type="entry name" value="Pilin_N"/>
    <property type="match status" value="1"/>
</dbReference>
<dbReference type="SUPFAM" id="SSF49299">
    <property type="entry name" value="PKD domain"/>
    <property type="match status" value="3"/>
</dbReference>
<evidence type="ECO:0000259" key="6">
    <source>
        <dbReference type="PROSITE" id="PS51820"/>
    </source>
</evidence>
<dbReference type="SUPFAM" id="SSF49899">
    <property type="entry name" value="Concanavalin A-like lectins/glucanases"/>
    <property type="match status" value="1"/>
</dbReference>
<dbReference type="STRING" id="937775.Metlim_0710"/>
<protein>
    <submittedName>
        <fullName evidence="7">PKD domain containing protein</fullName>
    </submittedName>
</protein>
<keyword evidence="8" id="KW-1185">Reference proteome</keyword>
<dbReference type="Pfam" id="PF18911">
    <property type="entry name" value="PKD_4"/>
    <property type="match status" value="3"/>
</dbReference>
<evidence type="ECO:0000256" key="4">
    <source>
        <dbReference type="SAM" id="Phobius"/>
    </source>
</evidence>
<evidence type="ECO:0000313" key="7">
    <source>
        <dbReference type="EMBL" id="EHQ34833.1"/>
    </source>
</evidence>
<dbReference type="PROSITE" id="PS51820">
    <property type="entry name" value="PA14"/>
    <property type="match status" value="1"/>
</dbReference>
<dbReference type="Pfam" id="PF13385">
    <property type="entry name" value="Laminin_G_3"/>
    <property type="match status" value="1"/>
</dbReference>
<dbReference type="PATRIC" id="fig|937775.9.peg.826"/>
<gene>
    <name evidence="7" type="ORF">Metlim_0710</name>
</gene>
<name>H1YWB1_9EURY</name>
<dbReference type="InterPro" id="IPR022409">
    <property type="entry name" value="PKD/Chitinase_dom"/>
</dbReference>
<feature type="region of interest" description="Disordered" evidence="3">
    <location>
        <begin position="162"/>
        <end position="186"/>
    </location>
</feature>
<dbReference type="Pfam" id="PF07691">
    <property type="entry name" value="PA14"/>
    <property type="match status" value="1"/>
</dbReference>
<dbReference type="SMART" id="SM00089">
    <property type="entry name" value="PKD"/>
    <property type="match status" value="3"/>
</dbReference>
<keyword evidence="4" id="KW-0812">Transmembrane</keyword>
<accession>H1YWB1</accession>
<dbReference type="EMBL" id="CM001436">
    <property type="protein sequence ID" value="EHQ34833.1"/>
    <property type="molecule type" value="Genomic_DNA"/>
</dbReference>
<dbReference type="InterPro" id="IPR011658">
    <property type="entry name" value="PA14_dom"/>
</dbReference>
<dbReference type="InterPro" id="IPR006558">
    <property type="entry name" value="LamG-like"/>
</dbReference>
<feature type="domain" description="PA14" evidence="6">
    <location>
        <begin position="274"/>
        <end position="427"/>
    </location>
</feature>
<evidence type="ECO:0000256" key="1">
    <source>
        <dbReference type="ARBA" id="ARBA00022729"/>
    </source>
</evidence>
<feature type="domain" description="PKD" evidence="5">
    <location>
        <begin position="747"/>
        <end position="830"/>
    </location>
</feature>
<dbReference type="PROSITE" id="PS50093">
    <property type="entry name" value="PKD"/>
    <property type="match status" value="3"/>
</dbReference>
<dbReference type="SMART" id="SM00758">
    <property type="entry name" value="PA14"/>
    <property type="match status" value="1"/>
</dbReference>
<dbReference type="AlphaFoldDB" id="H1YWB1"/>
<organism evidence="7 8">
    <name type="scientific">Methanoplanus limicola DSM 2279</name>
    <dbReference type="NCBI Taxonomy" id="937775"/>
    <lineage>
        <taxon>Archaea</taxon>
        <taxon>Methanobacteriati</taxon>
        <taxon>Methanobacteriota</taxon>
        <taxon>Stenosarchaea group</taxon>
        <taxon>Methanomicrobia</taxon>
        <taxon>Methanomicrobiales</taxon>
        <taxon>Methanomicrobiaceae</taxon>
        <taxon>Methanoplanus</taxon>
    </lineage>
</organism>
<dbReference type="InterPro" id="IPR037524">
    <property type="entry name" value="PA14/GLEYA"/>
</dbReference>
<evidence type="ECO:0000256" key="2">
    <source>
        <dbReference type="ARBA" id="ARBA00023157"/>
    </source>
</evidence>
<dbReference type="InterPro" id="IPR000601">
    <property type="entry name" value="PKD_dom"/>
</dbReference>
<dbReference type="InterPro" id="IPR013783">
    <property type="entry name" value="Ig-like_fold"/>
</dbReference>
<keyword evidence="4" id="KW-0472">Membrane</keyword>
<feature type="domain" description="PKD" evidence="5">
    <location>
        <begin position="190"/>
        <end position="273"/>
    </location>
</feature>
<feature type="compositionally biased region" description="Low complexity" evidence="3">
    <location>
        <begin position="162"/>
        <end position="181"/>
    </location>
</feature>
<keyword evidence="4" id="KW-1133">Transmembrane helix</keyword>
<dbReference type="CDD" id="cd00146">
    <property type="entry name" value="PKD"/>
    <property type="match status" value="3"/>
</dbReference>
<dbReference type="RefSeq" id="WP_004076548.1">
    <property type="nucleotide sequence ID" value="NZ_CM001436.1"/>
</dbReference>
<dbReference type="Gene3D" id="3.90.182.10">
    <property type="entry name" value="Toxin - Anthrax Protective Antigen,domain 1"/>
    <property type="match status" value="1"/>
</dbReference>
<dbReference type="Gene3D" id="2.60.120.200">
    <property type="match status" value="1"/>
</dbReference>
<reference evidence="7 8" key="1">
    <citation type="submission" date="2011-10" db="EMBL/GenBank/DDBJ databases">
        <title>The Improved High-Quality Draft genome of Methanoplanus limicola DSM 2279.</title>
        <authorList>
            <consortium name="US DOE Joint Genome Institute (JGI-PGF)"/>
            <person name="Lucas S."/>
            <person name="Copeland A."/>
            <person name="Lapidus A."/>
            <person name="Glavina del Rio T."/>
            <person name="Dalin E."/>
            <person name="Tice H."/>
            <person name="Bruce D."/>
            <person name="Goodwin L."/>
            <person name="Pitluck S."/>
            <person name="Peters L."/>
            <person name="Mikhailova N."/>
            <person name="Lu M."/>
            <person name="Kyrpides N."/>
            <person name="Mavromatis K."/>
            <person name="Ivanova N."/>
            <person name="Markowitz V."/>
            <person name="Cheng J.-F."/>
            <person name="Hugenholtz P."/>
            <person name="Woyke T."/>
            <person name="Wu D."/>
            <person name="Wirth R."/>
            <person name="Brambilla E.-M."/>
            <person name="Klenk H.-P."/>
            <person name="Eisen J.A."/>
        </authorList>
    </citation>
    <scope>NUCLEOTIDE SEQUENCE [LARGE SCALE GENOMIC DNA]</scope>
    <source>
        <strain evidence="7 8">DSM 2279</strain>
    </source>
</reference>
<dbReference type="HOGENOM" id="CLU_280291_0_0_2"/>
<dbReference type="PANTHER" id="PTHR36842:SF1">
    <property type="entry name" value="PROTEIN TOLB"/>
    <property type="match status" value="1"/>
</dbReference>
<dbReference type="InterPro" id="IPR012859">
    <property type="entry name" value="Pilin_N_archaeal"/>
</dbReference>
<feature type="domain" description="PKD" evidence="5">
    <location>
        <begin position="433"/>
        <end position="499"/>
    </location>
</feature>
<dbReference type="InterPro" id="IPR035986">
    <property type="entry name" value="PKD_dom_sf"/>
</dbReference>
<dbReference type="PANTHER" id="PTHR36842">
    <property type="entry name" value="PROTEIN TOLB HOMOLOG"/>
    <property type="match status" value="1"/>
</dbReference>
<dbReference type="Proteomes" id="UP000005741">
    <property type="component" value="Chromosome"/>
</dbReference>
<dbReference type="InterPro" id="IPR013320">
    <property type="entry name" value="ConA-like_dom_sf"/>
</dbReference>
<dbReference type="SMART" id="SM00560">
    <property type="entry name" value="LamGL"/>
    <property type="match status" value="1"/>
</dbReference>
<dbReference type="InParanoid" id="H1YWB1"/>
<proteinExistence type="predicted"/>
<keyword evidence="1" id="KW-0732">Signal</keyword>
<evidence type="ECO:0000313" key="8">
    <source>
        <dbReference type="Proteomes" id="UP000005741"/>
    </source>
</evidence>
<dbReference type="FunFam" id="2.60.40.10:FF:000270">
    <property type="entry name" value="Cell surface protein"/>
    <property type="match status" value="3"/>
</dbReference>
<evidence type="ECO:0000256" key="3">
    <source>
        <dbReference type="SAM" id="MobiDB-lite"/>
    </source>
</evidence>
<evidence type="ECO:0000259" key="5">
    <source>
        <dbReference type="PROSITE" id="PS50093"/>
    </source>
</evidence>
<feature type="transmembrane region" description="Helical" evidence="4">
    <location>
        <begin position="29"/>
        <end position="50"/>
    </location>
</feature>
<sequence>MKKDNRKNRNYGYKGDKNNLKRCEAVSDMVGAILMVSLVVIGIGAVSVVITSQSTPVDVPSMSIIPDTNANDLFLYHSGGDSLKRGEFIVRVDGEDFNPSELSLIPLGDDDGESDWDSWGVGESLVVPGKSDYSQVQIISTGGGHGSLIAGSGEAVITPTGTATATPTVTPTATATATPTVTPTPEPDVPVADFTGTPTNGSVPLTVQFTDLSTEDPTSWLWDFGDGTTSTEENPEHVYSTFGTFTVTLTATNPSGSGDITKTDYITVIPSQSCEVEGITGSYYENENFAGTPVKRIDQRIRFADQRAIDDERYDYGSDITDWPNPIIGRDERFSVIYEGYLMIDEEDDYTFYLTSDDGSRLWIDDNLVVDNWGDHSPKEESGNVRLTEGFHPVKVEMYEKTGHAVLQLEWESEGFGRGFVEDFCAEDCCKVPTAGFTADKTSGGVPLTVQFSDSSSGSPTSWLWSFGDGTTSTEKNPEHTYAGAGEYDVSLKAANAAGYDYENKSSYITVTGLPSPVGWWKFDEASGSTAVDSSGNGNDGSIKGTYSRVAGACGDGLYFDGTSTYVLVSNDDTLDAPKYIAYAAWLKPEPPVNPNGMASKYLNFTSLICKGSQDEDNYELFIRNLDGTSKFSFETYSGSYKEYSTTGFGYEYGQWQHVAFVADTDSGAATLYINGEYAATVTSSLPDSFATNNNALTIGVQQMYSPYFFRYKGVMDEVMLYTVALTDDQIREIYGICTPSPTPNAPVADFTADTASGDAPLTVSFTDSSTNSPTSWLWDFGDGTTSTEQSPEHTYDESGIYSVALTTTNAGGTDTVTKTDYIDISGVEISDFARFVVDEGVFIYGEKLEFNGDSINGLGSTVIITNDLKADKINGGASLSASNIYVENTIDMDKGGADIGSQRNPGIIYAGNDMKLLQGNRNVYGEVHVGNNLELKDARIHNNVYVSGDLKLEHEPWIADDAYIYYVGKIDFPKNFPQSILDKCIKVDSVPEISIPEYSIPNAKQASWYSSHGYNFDDGDKILSSGIKILSDGNYERKRDNSDDPRNIIIVSKDGDIKLENYNKPVSGILFAPKGKVTFKGDSFEGLVIAKDGFYVEQGGTDITFKNMEQFITNPAYYPF</sequence>
<keyword evidence="2" id="KW-1015">Disulfide bond</keyword>